<name>A0ABT2Y9M6_9BURK</name>
<dbReference type="RefSeq" id="WP_263569588.1">
    <property type="nucleotide sequence ID" value="NZ_JAJIRN010000001.1"/>
</dbReference>
<protein>
    <submittedName>
        <fullName evidence="3">OmpA family protein</fullName>
    </submittedName>
</protein>
<dbReference type="Gene3D" id="3.30.1330.60">
    <property type="entry name" value="OmpA-like domain"/>
    <property type="match status" value="1"/>
</dbReference>
<gene>
    <name evidence="3" type="ORF">LNV07_02565</name>
</gene>
<evidence type="ECO:0000259" key="2">
    <source>
        <dbReference type="PROSITE" id="PS51123"/>
    </source>
</evidence>
<dbReference type="PROSITE" id="PS51123">
    <property type="entry name" value="OMPA_2"/>
    <property type="match status" value="1"/>
</dbReference>
<evidence type="ECO:0000313" key="3">
    <source>
        <dbReference type="EMBL" id="MCV2366978.1"/>
    </source>
</evidence>
<dbReference type="InterPro" id="IPR036737">
    <property type="entry name" value="OmpA-like_sf"/>
</dbReference>
<keyword evidence="1" id="KW-0472">Membrane</keyword>
<dbReference type="EMBL" id="JAJIRN010000001">
    <property type="protein sequence ID" value="MCV2366978.1"/>
    <property type="molecule type" value="Genomic_DNA"/>
</dbReference>
<accession>A0ABT2Y9M6</accession>
<evidence type="ECO:0000256" key="1">
    <source>
        <dbReference type="PROSITE-ProRule" id="PRU00473"/>
    </source>
</evidence>
<organism evidence="3 4">
    <name type="scientific">Roseateles oligotrophus</name>
    <dbReference type="NCBI Taxonomy" id="1769250"/>
    <lineage>
        <taxon>Bacteria</taxon>
        <taxon>Pseudomonadati</taxon>
        <taxon>Pseudomonadota</taxon>
        <taxon>Betaproteobacteria</taxon>
        <taxon>Burkholderiales</taxon>
        <taxon>Sphaerotilaceae</taxon>
        <taxon>Roseateles</taxon>
    </lineage>
</organism>
<dbReference type="SUPFAM" id="SSF103088">
    <property type="entry name" value="OmpA-like"/>
    <property type="match status" value="1"/>
</dbReference>
<reference evidence="3 4" key="1">
    <citation type="submission" date="2021-11" db="EMBL/GenBank/DDBJ databases">
        <authorList>
            <person name="Liang Q."/>
            <person name="Mou H."/>
            <person name="Liu Z."/>
        </authorList>
    </citation>
    <scope>NUCLEOTIDE SEQUENCE [LARGE SCALE GENOMIC DNA]</scope>
    <source>
        <strain evidence="3 4">CHU3</strain>
    </source>
</reference>
<feature type="domain" description="OmpA-like" evidence="2">
    <location>
        <begin position="100"/>
        <end position="214"/>
    </location>
</feature>
<comment type="caution">
    <text evidence="3">The sequence shown here is derived from an EMBL/GenBank/DDBJ whole genome shotgun (WGS) entry which is preliminary data.</text>
</comment>
<dbReference type="PROSITE" id="PS51257">
    <property type="entry name" value="PROKAR_LIPOPROTEIN"/>
    <property type="match status" value="1"/>
</dbReference>
<evidence type="ECO:0000313" key="4">
    <source>
        <dbReference type="Proteomes" id="UP001209701"/>
    </source>
</evidence>
<dbReference type="CDD" id="cd07185">
    <property type="entry name" value="OmpA_C-like"/>
    <property type="match status" value="1"/>
</dbReference>
<dbReference type="InterPro" id="IPR006665">
    <property type="entry name" value="OmpA-like"/>
</dbReference>
<proteinExistence type="predicted"/>
<dbReference type="Proteomes" id="UP001209701">
    <property type="component" value="Unassembled WGS sequence"/>
</dbReference>
<dbReference type="Pfam" id="PF00691">
    <property type="entry name" value="OmpA"/>
    <property type="match status" value="1"/>
</dbReference>
<sequence>MRTALPLLSSVLAAVLAAVLAPLLLGSCSSPPKPPSVDESLKRPANTATAIDLQACKGELHSKRLALDDKTRLAELSKQQANDLALSLALLQKAVMPKPASTDLANVVFTVHFAFGSTALKMAAPEAAQLIEQARGAALVMLRGRTDGTADRPAESRIARDRTAAVRDYLVQSGVEATRIRSTWQPTGDHAADNDSNHGQSLNRRVEIELYRWVPQMAALSGQVQR</sequence>
<keyword evidence="4" id="KW-1185">Reference proteome</keyword>